<dbReference type="Gene3D" id="3.10.20.90">
    <property type="entry name" value="Phosphatidylinositol 3-kinase Catalytic Subunit, Chain A, domain 1"/>
    <property type="match status" value="1"/>
</dbReference>
<evidence type="ECO:0000256" key="5">
    <source>
        <dbReference type="ARBA" id="ARBA00022679"/>
    </source>
</evidence>
<dbReference type="PANTHER" id="PTHR22969:SF17">
    <property type="entry name" value="INHIBITOR OF NUCLEAR FACTOR KAPPA-B KINASE SUBUNIT BETA"/>
    <property type="match status" value="1"/>
</dbReference>
<keyword evidence="5" id="KW-0808">Transferase</keyword>
<name>A0A9N9SHH5_PHACE</name>
<dbReference type="GO" id="GO:0008385">
    <property type="term" value="C:IkappaB kinase complex"/>
    <property type="evidence" value="ECO:0007669"/>
    <property type="project" value="TreeGrafter"/>
</dbReference>
<evidence type="ECO:0000256" key="8">
    <source>
        <dbReference type="ARBA" id="ARBA00022840"/>
    </source>
</evidence>
<evidence type="ECO:0000259" key="10">
    <source>
        <dbReference type="PROSITE" id="PS50011"/>
    </source>
</evidence>
<dbReference type="InterPro" id="IPR000719">
    <property type="entry name" value="Prot_kinase_dom"/>
</dbReference>
<dbReference type="AlphaFoldDB" id="A0A9N9SHH5"/>
<dbReference type="Proteomes" id="UP001153737">
    <property type="component" value="Chromosome 15"/>
</dbReference>
<keyword evidence="8" id="KW-0067">ATP-binding</keyword>
<dbReference type="SMART" id="SM00220">
    <property type="entry name" value="S_TKc"/>
    <property type="match status" value="1"/>
</dbReference>
<evidence type="ECO:0000256" key="2">
    <source>
        <dbReference type="ARBA" id="ARBA00012442"/>
    </source>
</evidence>
<sequence>MVGLIQIGTWQKISDLGSGAFGIVSLWKNNENDDCVAIKRCKFQTNINLSQKQKERWLNEVDIMKIINHPNIIKYKPLPPELESALLKQNPTNLPLMPMEYCRRGNLRHFLCKPKNISGLQEQDVRYILEDISSGLQYLHSLKITHRDIKPDNIVLQHCDNRCGNTIYKIIDLGYAKELHDSIVSFVGTLHYLAPEIFETEQYNYSVDYWSMGILTFEIICGVLPYLPHIPPFERFGKIRDKGADDICIYLNYSGQITNSSEIKKEHFISSTLKSHIEIWLRHVLQFDQNRRCKNFPGNVKVFDYLRNVLKKSIVRVFSVRKLEFYSYEVNEGTLVSTLKEWISRDIKIPKNDLILLFENGTSCMENKSVLLDILGEETDIYVISKNYLTAEIISYTFPKLIKEAMKSALKFNFSYLRQLRAQMIYYISTEKTIANYFRTSFFLYLRYLNSLVKGLNKKIMLTSKSLSKLLMKVECYSKIRENNGCDIYFNLSNKTEYNDCLNYLLRLTTSLERSISDFDGLTKNIEVIFKRQKILKQLLPGVTKILNKYNLEEQLSRAVILLEKTAVPTKNFQINPKDMISSITTLVSETIRVKDTLFKDKHFKAYLSAMKIVLNGADNILGWMEQYDSHIQELETAFDHVEIIHHNILIKAAGKDDTDKHPSDDSFDKDLFCDLPSSYLIKENHELRYKFEDVLSASILEHKMFIESMKPYSVP</sequence>
<dbReference type="GO" id="GO:0005524">
    <property type="term" value="F:ATP binding"/>
    <property type="evidence" value="ECO:0007669"/>
    <property type="project" value="UniProtKB-KW"/>
</dbReference>
<feature type="domain" description="Protein kinase" evidence="10">
    <location>
        <begin position="10"/>
        <end position="306"/>
    </location>
</feature>
<reference evidence="11" key="2">
    <citation type="submission" date="2022-10" db="EMBL/GenBank/DDBJ databases">
        <authorList>
            <consortium name="ENA_rothamsted_submissions"/>
            <consortium name="culmorum"/>
            <person name="King R."/>
        </authorList>
    </citation>
    <scope>NUCLEOTIDE SEQUENCE</scope>
</reference>
<dbReference type="PROSITE" id="PS50011">
    <property type="entry name" value="PROTEIN_KINASE_DOM"/>
    <property type="match status" value="1"/>
</dbReference>
<dbReference type="GO" id="GO:0008384">
    <property type="term" value="F:IkappaB kinase activity"/>
    <property type="evidence" value="ECO:0007669"/>
    <property type="project" value="UniProtKB-EC"/>
</dbReference>
<comment type="catalytic activity">
    <reaction evidence="9">
        <text>L-seryl-[I-kappa-B protein] + ATP = O-phospho-L-seryl-[I-kappa-B protein] + ADP + H(+)</text>
        <dbReference type="Rhea" id="RHEA:19073"/>
        <dbReference type="Rhea" id="RHEA-COMP:13698"/>
        <dbReference type="Rhea" id="RHEA-COMP:13699"/>
        <dbReference type="ChEBI" id="CHEBI:15378"/>
        <dbReference type="ChEBI" id="CHEBI:29999"/>
        <dbReference type="ChEBI" id="CHEBI:30616"/>
        <dbReference type="ChEBI" id="CHEBI:83421"/>
        <dbReference type="ChEBI" id="CHEBI:456216"/>
        <dbReference type="EC" id="2.7.11.10"/>
    </reaction>
</comment>
<evidence type="ECO:0000256" key="1">
    <source>
        <dbReference type="ARBA" id="ARBA00004496"/>
    </source>
</evidence>
<dbReference type="EMBL" id="OU896721">
    <property type="protein sequence ID" value="CAG9817306.1"/>
    <property type="molecule type" value="Genomic_DNA"/>
</dbReference>
<reference evidence="11" key="1">
    <citation type="submission" date="2022-01" db="EMBL/GenBank/DDBJ databases">
        <authorList>
            <person name="King R."/>
        </authorList>
    </citation>
    <scope>NUCLEOTIDE SEQUENCE</scope>
</reference>
<dbReference type="InterPro" id="IPR051180">
    <property type="entry name" value="IKK"/>
</dbReference>
<dbReference type="SUPFAM" id="SSF56112">
    <property type="entry name" value="Protein kinase-like (PK-like)"/>
    <property type="match status" value="1"/>
</dbReference>
<evidence type="ECO:0000313" key="12">
    <source>
        <dbReference type="Proteomes" id="UP001153737"/>
    </source>
</evidence>
<dbReference type="GO" id="GO:0033209">
    <property type="term" value="P:tumor necrosis factor-mediated signaling pathway"/>
    <property type="evidence" value="ECO:0007669"/>
    <property type="project" value="TreeGrafter"/>
</dbReference>
<dbReference type="Gene3D" id="1.10.510.10">
    <property type="entry name" value="Transferase(Phosphotransferase) domain 1"/>
    <property type="match status" value="1"/>
</dbReference>
<evidence type="ECO:0000256" key="7">
    <source>
        <dbReference type="ARBA" id="ARBA00022777"/>
    </source>
</evidence>
<keyword evidence="7" id="KW-0418">Kinase</keyword>
<dbReference type="EC" id="2.7.11.10" evidence="2"/>
<accession>A0A9N9SHH5</accession>
<evidence type="ECO:0000256" key="4">
    <source>
        <dbReference type="ARBA" id="ARBA00022527"/>
    </source>
</evidence>
<dbReference type="PANTHER" id="PTHR22969">
    <property type="entry name" value="IKB KINASE"/>
    <property type="match status" value="1"/>
</dbReference>
<proteinExistence type="predicted"/>
<dbReference type="InterPro" id="IPR008271">
    <property type="entry name" value="Ser/Thr_kinase_AS"/>
</dbReference>
<evidence type="ECO:0000256" key="9">
    <source>
        <dbReference type="ARBA" id="ARBA00048789"/>
    </source>
</evidence>
<dbReference type="Pfam" id="PF00069">
    <property type="entry name" value="Pkinase"/>
    <property type="match status" value="1"/>
</dbReference>
<keyword evidence="12" id="KW-1185">Reference proteome</keyword>
<protein>
    <recommendedName>
        <fullName evidence="2">IkappaB kinase</fullName>
        <ecNumber evidence="2">2.7.11.10</ecNumber>
    </recommendedName>
</protein>
<dbReference type="GO" id="GO:0045944">
    <property type="term" value="P:positive regulation of transcription by RNA polymerase II"/>
    <property type="evidence" value="ECO:0007669"/>
    <property type="project" value="TreeGrafter"/>
</dbReference>
<evidence type="ECO:0000256" key="6">
    <source>
        <dbReference type="ARBA" id="ARBA00022741"/>
    </source>
</evidence>
<dbReference type="OrthoDB" id="267381at2759"/>
<dbReference type="PROSITE" id="PS00108">
    <property type="entry name" value="PROTEIN_KINASE_ST"/>
    <property type="match status" value="1"/>
</dbReference>
<keyword evidence="6" id="KW-0547">Nucleotide-binding</keyword>
<dbReference type="Gene3D" id="3.30.200.20">
    <property type="entry name" value="Phosphorylase Kinase, domain 1"/>
    <property type="match status" value="1"/>
</dbReference>
<comment type="subcellular location">
    <subcellularLocation>
        <location evidence="1">Cytoplasm</location>
    </subcellularLocation>
</comment>
<keyword evidence="4" id="KW-0723">Serine/threonine-protein kinase</keyword>
<dbReference type="InterPro" id="IPR011009">
    <property type="entry name" value="Kinase-like_dom_sf"/>
</dbReference>
<evidence type="ECO:0000313" key="11">
    <source>
        <dbReference type="EMBL" id="CAG9817306.1"/>
    </source>
</evidence>
<gene>
    <name evidence="11" type="ORF">PHAECO_LOCUS5030</name>
</gene>
<keyword evidence="3" id="KW-0963">Cytoplasm</keyword>
<evidence type="ECO:0000256" key="3">
    <source>
        <dbReference type="ARBA" id="ARBA00022490"/>
    </source>
</evidence>
<organism evidence="11 12">
    <name type="scientific">Phaedon cochleariae</name>
    <name type="common">Mustard beetle</name>
    <dbReference type="NCBI Taxonomy" id="80249"/>
    <lineage>
        <taxon>Eukaryota</taxon>
        <taxon>Metazoa</taxon>
        <taxon>Ecdysozoa</taxon>
        <taxon>Arthropoda</taxon>
        <taxon>Hexapoda</taxon>
        <taxon>Insecta</taxon>
        <taxon>Pterygota</taxon>
        <taxon>Neoptera</taxon>
        <taxon>Endopterygota</taxon>
        <taxon>Coleoptera</taxon>
        <taxon>Polyphaga</taxon>
        <taxon>Cucujiformia</taxon>
        <taxon>Chrysomeloidea</taxon>
        <taxon>Chrysomelidae</taxon>
        <taxon>Chrysomelinae</taxon>
        <taxon>Chrysomelini</taxon>
        <taxon>Phaedon</taxon>
    </lineage>
</organism>